<organism evidence="1 2">
    <name type="scientific">Pseudomonas weihenstephanensis</name>
    <dbReference type="NCBI Taxonomy" id="1608994"/>
    <lineage>
        <taxon>Bacteria</taxon>
        <taxon>Pseudomonadati</taxon>
        <taxon>Pseudomonadota</taxon>
        <taxon>Gammaproteobacteria</taxon>
        <taxon>Pseudomonadales</taxon>
        <taxon>Pseudomonadaceae</taxon>
        <taxon>Pseudomonas</taxon>
    </lineage>
</organism>
<name>A0A0J6IM65_9PSED</name>
<evidence type="ECO:0000313" key="2">
    <source>
        <dbReference type="Proteomes" id="UP000036325"/>
    </source>
</evidence>
<reference evidence="1 2" key="1">
    <citation type="submission" date="2015-02" db="EMBL/GenBank/DDBJ databases">
        <title>Pseudomonas helleri sp. nov. and Pseudomonas weihenstephanensis sp. nov., isolated from raw cows milk.</title>
        <authorList>
            <person name="von Neubeck M."/>
            <person name="Huptas C."/>
            <person name="Wenning M."/>
            <person name="Scherer S."/>
        </authorList>
    </citation>
    <scope>NUCLEOTIDE SEQUENCE [LARGE SCALE GENOMIC DNA]</scope>
    <source>
        <strain evidence="1 2">DSM 29166</strain>
    </source>
</reference>
<dbReference type="Proteomes" id="UP000036325">
    <property type="component" value="Unassembled WGS sequence"/>
</dbReference>
<gene>
    <name evidence="1" type="ORF">TU86_14935</name>
</gene>
<dbReference type="EMBL" id="JYLF01000005">
    <property type="protein sequence ID" value="KMN13348.1"/>
    <property type="molecule type" value="Genomic_DNA"/>
</dbReference>
<accession>A0A0J6IM65</accession>
<protein>
    <submittedName>
        <fullName evidence="1">Uncharacterized protein</fullName>
    </submittedName>
</protein>
<sequence>MAAHGIGDYAPYRQIIPLHYMKIRVTGVLRLENDALSPDAQTLADGIIIEQGHHDLTVERFNTTVNHCQIAGIDACTLHAVAIDRDQVYMRRANIQQLIHGDLLLNMVRCRRGKTSRNLERAKRQANATFRDWTQGCEAHDARL</sequence>
<evidence type="ECO:0000313" key="1">
    <source>
        <dbReference type="EMBL" id="KMN13348.1"/>
    </source>
</evidence>
<proteinExistence type="predicted"/>
<dbReference type="AlphaFoldDB" id="A0A0J6IM65"/>
<comment type="caution">
    <text evidence="1">The sequence shown here is derived from an EMBL/GenBank/DDBJ whole genome shotgun (WGS) entry which is preliminary data.</text>
</comment>